<dbReference type="PANTHER" id="PTHR47331:SF1">
    <property type="entry name" value="GAG-LIKE PROTEIN"/>
    <property type="match status" value="1"/>
</dbReference>
<dbReference type="Proteomes" id="UP000499080">
    <property type="component" value="Unassembled WGS sequence"/>
</dbReference>
<dbReference type="PANTHER" id="PTHR47331">
    <property type="entry name" value="PHD-TYPE DOMAIN-CONTAINING PROTEIN"/>
    <property type="match status" value="1"/>
</dbReference>
<accession>A0A4Y2DGB1</accession>
<keyword evidence="2" id="KW-1185">Reference proteome</keyword>
<name>A0A4Y2DGB1_ARAVE</name>
<dbReference type="EMBL" id="BGPR01000357">
    <property type="protein sequence ID" value="GBM15259.1"/>
    <property type="molecule type" value="Genomic_DNA"/>
</dbReference>
<dbReference type="InterPro" id="IPR008042">
    <property type="entry name" value="Retrotrans_Pao"/>
</dbReference>
<evidence type="ECO:0000313" key="1">
    <source>
        <dbReference type="EMBL" id="GBM15259.1"/>
    </source>
</evidence>
<comment type="caution">
    <text evidence="1">The sequence shown here is derived from an EMBL/GenBank/DDBJ whole genome shotgun (WGS) entry which is preliminary data.</text>
</comment>
<dbReference type="OrthoDB" id="6432332at2759"/>
<protein>
    <submittedName>
        <fullName evidence="1">Uncharacterized protein</fullName>
    </submittedName>
</protein>
<dbReference type="AlphaFoldDB" id="A0A4Y2DGB1"/>
<dbReference type="Pfam" id="PF05380">
    <property type="entry name" value="Peptidase_A17"/>
    <property type="match status" value="1"/>
</dbReference>
<gene>
    <name evidence="1" type="ORF">AVEN_144046_1</name>
</gene>
<evidence type="ECO:0000313" key="2">
    <source>
        <dbReference type="Proteomes" id="UP000499080"/>
    </source>
</evidence>
<sequence length="108" mass="12586">MCHISLHTFVDASQTAYSKCVFLRSETYNEVNVQLLQAKSRITPLTKITIPRLELMAATIGTSLFDSVKRALKTDDFESYFWTDSSTVLTWIKRQYPWSKFVNKEQLR</sequence>
<proteinExistence type="predicted"/>
<reference evidence="1 2" key="1">
    <citation type="journal article" date="2019" name="Sci. Rep.">
        <title>Orb-weaving spider Araneus ventricosus genome elucidates the spidroin gene catalogue.</title>
        <authorList>
            <person name="Kono N."/>
            <person name="Nakamura H."/>
            <person name="Ohtoshi R."/>
            <person name="Moran D.A.P."/>
            <person name="Shinohara A."/>
            <person name="Yoshida Y."/>
            <person name="Fujiwara M."/>
            <person name="Mori M."/>
            <person name="Tomita M."/>
            <person name="Arakawa K."/>
        </authorList>
    </citation>
    <scope>NUCLEOTIDE SEQUENCE [LARGE SCALE GENOMIC DNA]</scope>
</reference>
<organism evidence="1 2">
    <name type="scientific">Araneus ventricosus</name>
    <name type="common">Orbweaver spider</name>
    <name type="synonym">Epeira ventricosa</name>
    <dbReference type="NCBI Taxonomy" id="182803"/>
    <lineage>
        <taxon>Eukaryota</taxon>
        <taxon>Metazoa</taxon>
        <taxon>Ecdysozoa</taxon>
        <taxon>Arthropoda</taxon>
        <taxon>Chelicerata</taxon>
        <taxon>Arachnida</taxon>
        <taxon>Araneae</taxon>
        <taxon>Araneomorphae</taxon>
        <taxon>Entelegynae</taxon>
        <taxon>Araneoidea</taxon>
        <taxon>Araneidae</taxon>
        <taxon>Araneus</taxon>
    </lineage>
</organism>